<evidence type="ECO:0000313" key="3">
    <source>
        <dbReference type="Proteomes" id="UP001548713"/>
    </source>
</evidence>
<dbReference type="Proteomes" id="UP001548713">
    <property type="component" value="Unassembled WGS sequence"/>
</dbReference>
<feature type="chain" id="PRO_5047065045" description="High-potential iron-sulfur protein" evidence="1">
    <location>
        <begin position="30"/>
        <end position="100"/>
    </location>
</feature>
<gene>
    <name evidence="2" type="ORF">ABVV53_10315</name>
</gene>
<sequence length="100" mass="10406">MTIARRRFLGLVLTSAPLIGVLASTSARAATCYDPAALPLSQKNRRRSLGYMEVADDPAKRCAGCAFFTATAEECGQCAMLSSTVNSGASCGSFAPRPNG</sequence>
<dbReference type="InterPro" id="IPR036369">
    <property type="entry name" value="HIPIP_sf"/>
</dbReference>
<dbReference type="RefSeq" id="WP_353984344.1">
    <property type="nucleotide sequence ID" value="NZ_JBEWLY010000014.1"/>
</dbReference>
<evidence type="ECO:0000256" key="1">
    <source>
        <dbReference type="SAM" id="SignalP"/>
    </source>
</evidence>
<organism evidence="2 3">
    <name type="scientific">Novosphingobium kalidii</name>
    <dbReference type="NCBI Taxonomy" id="3230299"/>
    <lineage>
        <taxon>Bacteria</taxon>
        <taxon>Pseudomonadati</taxon>
        <taxon>Pseudomonadota</taxon>
        <taxon>Alphaproteobacteria</taxon>
        <taxon>Sphingomonadales</taxon>
        <taxon>Sphingomonadaceae</taxon>
        <taxon>Novosphingobium</taxon>
    </lineage>
</organism>
<keyword evidence="1" id="KW-0732">Signal</keyword>
<name>A0ABV2D1Y6_9SPHN</name>
<evidence type="ECO:0000313" key="2">
    <source>
        <dbReference type="EMBL" id="MET1755849.1"/>
    </source>
</evidence>
<dbReference type="Gene3D" id="4.10.490.10">
    <property type="entry name" value="High potential iron-sulphur protein"/>
    <property type="match status" value="1"/>
</dbReference>
<evidence type="ECO:0008006" key="4">
    <source>
        <dbReference type="Google" id="ProtNLM"/>
    </source>
</evidence>
<feature type="signal peptide" evidence="1">
    <location>
        <begin position="1"/>
        <end position="29"/>
    </location>
</feature>
<protein>
    <recommendedName>
        <fullName evidence="4">High-potential iron-sulfur protein</fullName>
    </recommendedName>
</protein>
<comment type="caution">
    <text evidence="2">The sequence shown here is derived from an EMBL/GenBank/DDBJ whole genome shotgun (WGS) entry which is preliminary data.</text>
</comment>
<accession>A0ABV2D1Y6</accession>
<dbReference type="SUPFAM" id="SSF57652">
    <property type="entry name" value="HIPIP (high potential iron protein)"/>
    <property type="match status" value="1"/>
</dbReference>
<dbReference type="InterPro" id="IPR006311">
    <property type="entry name" value="TAT_signal"/>
</dbReference>
<dbReference type="EMBL" id="JBEWLY010000014">
    <property type="protein sequence ID" value="MET1755849.1"/>
    <property type="molecule type" value="Genomic_DNA"/>
</dbReference>
<dbReference type="PROSITE" id="PS51318">
    <property type="entry name" value="TAT"/>
    <property type="match status" value="1"/>
</dbReference>
<keyword evidence="3" id="KW-1185">Reference proteome</keyword>
<proteinExistence type="predicted"/>
<reference evidence="2 3" key="1">
    <citation type="submission" date="2024-07" db="EMBL/GenBank/DDBJ databases">
        <title>Novosphingobium kalidii RD2P27.</title>
        <authorList>
            <person name="Sun J.-Q."/>
        </authorList>
    </citation>
    <scope>NUCLEOTIDE SEQUENCE [LARGE SCALE GENOMIC DNA]</scope>
    <source>
        <strain evidence="2 3">RD2P27</strain>
    </source>
</reference>